<evidence type="ECO:0000313" key="3">
    <source>
        <dbReference type="EMBL" id="KIE06223.1"/>
    </source>
</evidence>
<keyword evidence="4" id="KW-1185">Reference proteome</keyword>
<name>A0A0C1QQQ3_9RICK</name>
<dbReference type="InterPro" id="IPR027796">
    <property type="entry name" value="OTT_1508_deam-like"/>
</dbReference>
<protein>
    <submittedName>
        <fullName evidence="3">Uncharacterized protein</fullName>
    </submittedName>
</protein>
<evidence type="ECO:0000256" key="1">
    <source>
        <dbReference type="SAM" id="Coils"/>
    </source>
</evidence>
<dbReference type="Pfam" id="PF14441">
    <property type="entry name" value="OTT_1508_deam"/>
    <property type="match status" value="1"/>
</dbReference>
<feature type="compositionally biased region" description="Basic and acidic residues" evidence="2">
    <location>
        <begin position="17"/>
        <end position="34"/>
    </location>
</feature>
<dbReference type="AlphaFoldDB" id="A0A0C1QQQ3"/>
<comment type="caution">
    <text evidence="3">The sequence shown here is derived from an EMBL/GenBank/DDBJ whole genome shotgun (WGS) entry which is preliminary data.</text>
</comment>
<feature type="coiled-coil region" evidence="1">
    <location>
        <begin position="247"/>
        <end position="281"/>
    </location>
</feature>
<dbReference type="Proteomes" id="UP000031258">
    <property type="component" value="Unassembled WGS sequence"/>
</dbReference>
<accession>A0A0C1QQQ3</accession>
<keyword evidence="1" id="KW-0175">Coiled coil</keyword>
<dbReference type="RefSeq" id="WP_039454592.1">
    <property type="nucleotide sequence ID" value="NZ_JSWE01000026.1"/>
</dbReference>
<feature type="compositionally biased region" description="Polar residues" evidence="2">
    <location>
        <begin position="465"/>
        <end position="507"/>
    </location>
</feature>
<evidence type="ECO:0000313" key="4">
    <source>
        <dbReference type="Proteomes" id="UP000031258"/>
    </source>
</evidence>
<reference evidence="3 4" key="1">
    <citation type="submission" date="2014-11" db="EMBL/GenBank/DDBJ databases">
        <title>A Rickettsiales Symbiont of Amoebae With Ancient Features.</title>
        <authorList>
            <person name="Schulz F."/>
            <person name="Martijn J."/>
            <person name="Wascher F."/>
            <person name="Kostanjsek R."/>
            <person name="Ettema T.J."/>
            <person name="Horn M."/>
        </authorList>
    </citation>
    <scope>NUCLEOTIDE SEQUENCE [LARGE SCALE GENOMIC DNA]</scope>
    <source>
        <strain evidence="3 4">UWC36</strain>
    </source>
</reference>
<feature type="coiled-coil region" evidence="1">
    <location>
        <begin position="135"/>
        <end position="211"/>
    </location>
</feature>
<proteinExistence type="predicted"/>
<sequence length="528" mass="61089">MRKSHQGNKHSSGNRSHRGEGDQTYKRTQHEQPKEYRRLDSIARLICGEEKCAAVSLYEGKLLVASNRGTNTSLVQNYMKFFQHIVRNNLSYNDAWKAKNMVQWRKELRSKSIYEQYQGHESPIMNEIKFLNLNLKETNDKLLIITSELDKIKKELLKVDRKYNEYKKAYDSRQDFKQAITMSKAKDAQTLRDKTKDAQTLRDKTKEVKDKEREILKLLGIDNKAKLKKALEEYPCPNTNVLILKKIENIRKSIADKELEIQRLQNKEIKLKEDKDNKLRKVSEKMFRDISKVICFLTNENTINIPLREALMKGYIDINIDLKGKPSIPDGTHAEMRILQYINDSTRNLLNQNTAIYIGISKLCCRDCANIVQQMNEKSKGIVTEVDNKPIKQVVETRGFHNNQYPWPEPPFVKKNDFRLLNKAEKKIGKAKEMHSDSESSAMKTEESNLEYLEPLSPERRLNHHSSAPSDENIITPSFASRVGNHSTQARAYSTQTSRGNKSQQGSKAEHIRKTQNQASTHKGSRGH</sequence>
<feature type="compositionally biased region" description="Basic and acidic residues" evidence="2">
    <location>
        <begin position="428"/>
        <end position="438"/>
    </location>
</feature>
<gene>
    <name evidence="3" type="ORF">NF27_BA00060</name>
</gene>
<feature type="region of interest" description="Disordered" evidence="2">
    <location>
        <begin position="428"/>
        <end position="528"/>
    </location>
</feature>
<feature type="region of interest" description="Disordered" evidence="2">
    <location>
        <begin position="1"/>
        <end position="34"/>
    </location>
</feature>
<evidence type="ECO:0000256" key="2">
    <source>
        <dbReference type="SAM" id="MobiDB-lite"/>
    </source>
</evidence>
<dbReference type="OrthoDB" id="7162257at2"/>
<dbReference type="STRING" id="86105.NF27_BA00060"/>
<organism evidence="3 4">
    <name type="scientific">Candidatus Jidaibacter acanthamoebae</name>
    <dbReference type="NCBI Taxonomy" id="86105"/>
    <lineage>
        <taxon>Bacteria</taxon>
        <taxon>Pseudomonadati</taxon>
        <taxon>Pseudomonadota</taxon>
        <taxon>Alphaproteobacteria</taxon>
        <taxon>Rickettsiales</taxon>
        <taxon>Candidatus Midichloriaceae</taxon>
        <taxon>Candidatus Jidaibacter</taxon>
    </lineage>
</organism>
<dbReference type="EMBL" id="JSWE01000026">
    <property type="protein sequence ID" value="KIE06223.1"/>
    <property type="molecule type" value="Genomic_DNA"/>
</dbReference>